<proteinExistence type="predicted"/>
<evidence type="ECO:0000313" key="1">
    <source>
        <dbReference type="EMBL" id="GFT97369.1"/>
    </source>
</evidence>
<name>A0A8X6PZ84_NEPPI</name>
<dbReference type="Proteomes" id="UP000887013">
    <property type="component" value="Unassembled WGS sequence"/>
</dbReference>
<evidence type="ECO:0000313" key="2">
    <source>
        <dbReference type="Proteomes" id="UP000887013"/>
    </source>
</evidence>
<keyword evidence="2" id="KW-1185">Reference proteome</keyword>
<dbReference type="AlphaFoldDB" id="A0A8X6PZ84"/>
<dbReference type="EMBL" id="BMAW01075519">
    <property type="protein sequence ID" value="GFT97369.1"/>
    <property type="molecule type" value="Genomic_DNA"/>
</dbReference>
<dbReference type="Gene3D" id="1.10.10.60">
    <property type="entry name" value="Homeodomain-like"/>
    <property type="match status" value="1"/>
</dbReference>
<organism evidence="1 2">
    <name type="scientific">Nephila pilipes</name>
    <name type="common">Giant wood spider</name>
    <name type="synonym">Nephila maculata</name>
    <dbReference type="NCBI Taxonomy" id="299642"/>
    <lineage>
        <taxon>Eukaryota</taxon>
        <taxon>Metazoa</taxon>
        <taxon>Ecdysozoa</taxon>
        <taxon>Arthropoda</taxon>
        <taxon>Chelicerata</taxon>
        <taxon>Arachnida</taxon>
        <taxon>Araneae</taxon>
        <taxon>Araneomorphae</taxon>
        <taxon>Entelegynae</taxon>
        <taxon>Araneoidea</taxon>
        <taxon>Nephilidae</taxon>
        <taxon>Nephila</taxon>
    </lineage>
</organism>
<protein>
    <submittedName>
        <fullName evidence="1">Uncharacterized protein</fullName>
    </submittedName>
</protein>
<comment type="caution">
    <text evidence="1">The sequence shown here is derived from an EMBL/GenBank/DDBJ whole genome shotgun (WGS) entry which is preliminary data.</text>
</comment>
<reference evidence="1" key="1">
    <citation type="submission" date="2020-08" db="EMBL/GenBank/DDBJ databases">
        <title>Multicomponent nature underlies the extraordinary mechanical properties of spider dragline silk.</title>
        <authorList>
            <person name="Kono N."/>
            <person name="Nakamura H."/>
            <person name="Mori M."/>
            <person name="Yoshida Y."/>
            <person name="Ohtoshi R."/>
            <person name="Malay A.D."/>
            <person name="Moran D.A.P."/>
            <person name="Tomita M."/>
            <person name="Numata K."/>
            <person name="Arakawa K."/>
        </authorList>
    </citation>
    <scope>NUCLEOTIDE SEQUENCE</scope>
</reference>
<sequence>MSTYSELEKVLFVCYEQARTSIIHVDENIHRGKAFEIVALNGMDSFSASNGRISRLKIFRGDDDNADEGWLRVADDVFGIKFSDYISIDQDGARHAVS</sequence>
<accession>A0A8X6PZ84</accession>
<gene>
    <name evidence="1" type="ORF">NPIL_502741</name>
</gene>